<protein>
    <submittedName>
        <fullName evidence="1">Uncharacterized protein</fullName>
    </submittedName>
</protein>
<reference evidence="1" key="1">
    <citation type="journal article" date="2021" name="Proc. Natl. Acad. Sci. U.S.A.">
        <title>A Catalog of Tens of Thousands of Viruses from Human Metagenomes Reveals Hidden Associations with Chronic Diseases.</title>
        <authorList>
            <person name="Tisza M.J."/>
            <person name="Buck C.B."/>
        </authorList>
    </citation>
    <scope>NUCLEOTIDE SEQUENCE</scope>
    <source>
        <strain evidence="1">CtCIv11</strain>
    </source>
</reference>
<dbReference type="EMBL" id="BK032513">
    <property type="protein sequence ID" value="DAF44988.1"/>
    <property type="molecule type" value="Genomic_DNA"/>
</dbReference>
<accession>A0A8S5S1U6</accession>
<organism evidence="1">
    <name type="scientific">Siphoviridae sp. ctCIv11</name>
    <dbReference type="NCBI Taxonomy" id="2827806"/>
    <lineage>
        <taxon>Viruses</taxon>
        <taxon>Duplodnaviria</taxon>
        <taxon>Heunggongvirae</taxon>
        <taxon>Uroviricota</taxon>
        <taxon>Caudoviricetes</taxon>
    </lineage>
</organism>
<evidence type="ECO:0000313" key="1">
    <source>
        <dbReference type="EMBL" id="DAF44988.1"/>
    </source>
</evidence>
<proteinExistence type="predicted"/>
<sequence>MQGKSNKRGERVLDYSNADFPKVTYYIRHPNRIYFPTDFYDGEKIFYYGKHTKPSSNARGYRWYQNVHGLMKLVHWTDIKHGKLFQR</sequence>
<name>A0A8S5S1U6_9CAUD</name>